<organism evidence="2 3">
    <name type="scientific">Oryza meyeriana var. granulata</name>
    <dbReference type="NCBI Taxonomy" id="110450"/>
    <lineage>
        <taxon>Eukaryota</taxon>
        <taxon>Viridiplantae</taxon>
        <taxon>Streptophyta</taxon>
        <taxon>Embryophyta</taxon>
        <taxon>Tracheophyta</taxon>
        <taxon>Spermatophyta</taxon>
        <taxon>Magnoliopsida</taxon>
        <taxon>Liliopsida</taxon>
        <taxon>Poales</taxon>
        <taxon>Poaceae</taxon>
        <taxon>BOP clade</taxon>
        <taxon>Oryzoideae</taxon>
        <taxon>Oryzeae</taxon>
        <taxon>Oryzinae</taxon>
        <taxon>Oryza</taxon>
        <taxon>Oryza meyeriana</taxon>
    </lineage>
</organism>
<feature type="region of interest" description="Disordered" evidence="1">
    <location>
        <begin position="1"/>
        <end position="89"/>
    </location>
</feature>
<evidence type="ECO:0000256" key="1">
    <source>
        <dbReference type="SAM" id="MobiDB-lite"/>
    </source>
</evidence>
<protein>
    <submittedName>
        <fullName evidence="2">Uncharacterized protein</fullName>
    </submittedName>
</protein>
<accession>A0A6G1CET5</accession>
<dbReference type="EMBL" id="SPHZ02000009">
    <property type="protein sequence ID" value="KAF0898997.1"/>
    <property type="molecule type" value="Genomic_DNA"/>
</dbReference>
<sequence>MEVAGTASTARLVGLTGQARPVSARDTVGRACQPGTAQVPALSAAATSAASPLAAEEAVSPSPHPPPPPQQQEDTVVADETASPLPLPPRYWKEESFRRVVAVADPRIPLAPVLEQWSLSQGTPRREA</sequence>
<evidence type="ECO:0000313" key="3">
    <source>
        <dbReference type="Proteomes" id="UP000479710"/>
    </source>
</evidence>
<feature type="compositionally biased region" description="Low complexity" evidence="1">
    <location>
        <begin position="36"/>
        <end position="61"/>
    </location>
</feature>
<proteinExistence type="predicted"/>
<reference evidence="2 3" key="1">
    <citation type="submission" date="2019-11" db="EMBL/GenBank/DDBJ databases">
        <title>Whole genome sequence of Oryza granulata.</title>
        <authorList>
            <person name="Li W."/>
        </authorList>
    </citation>
    <scope>NUCLEOTIDE SEQUENCE [LARGE SCALE GENOMIC DNA]</scope>
    <source>
        <strain evidence="3">cv. Menghai</strain>
        <tissue evidence="2">Leaf</tissue>
    </source>
</reference>
<dbReference type="AlphaFoldDB" id="A0A6G1CET5"/>
<dbReference type="EMBL" id="SPHZ02000009">
    <property type="protein sequence ID" value="KAF0898998.1"/>
    <property type="molecule type" value="Genomic_DNA"/>
</dbReference>
<name>A0A6G1CET5_9ORYZ</name>
<keyword evidence="3" id="KW-1185">Reference proteome</keyword>
<gene>
    <name evidence="2" type="ORF">E2562_012689</name>
</gene>
<evidence type="ECO:0000313" key="2">
    <source>
        <dbReference type="EMBL" id="KAF0898998.1"/>
    </source>
</evidence>
<dbReference type="Proteomes" id="UP000479710">
    <property type="component" value="Unassembled WGS sequence"/>
</dbReference>
<comment type="caution">
    <text evidence="2">The sequence shown here is derived from an EMBL/GenBank/DDBJ whole genome shotgun (WGS) entry which is preliminary data.</text>
</comment>